<evidence type="ECO:0000256" key="2">
    <source>
        <dbReference type="ARBA" id="ARBA00022505"/>
    </source>
</evidence>
<dbReference type="PANTHER" id="PTHR30632:SF14">
    <property type="entry name" value="TUNGSTATE_MOLYBDATE_CHROMATE-BINDING PROTEIN MODA"/>
    <property type="match status" value="1"/>
</dbReference>
<dbReference type="AlphaFoldDB" id="C4FHY8"/>
<evidence type="ECO:0000256" key="5">
    <source>
        <dbReference type="ARBA" id="ARBA00062515"/>
    </source>
</evidence>
<evidence type="ECO:0000256" key="6">
    <source>
        <dbReference type="PIRSR" id="PIRSR004846-1"/>
    </source>
</evidence>
<dbReference type="GO" id="GO:0015689">
    <property type="term" value="P:molybdate ion transport"/>
    <property type="evidence" value="ECO:0007669"/>
    <property type="project" value="InterPro"/>
</dbReference>
<dbReference type="PIRSF" id="PIRSF004846">
    <property type="entry name" value="ModA"/>
    <property type="match status" value="1"/>
</dbReference>
<keyword evidence="4 7" id="KW-0732">Signal</keyword>
<keyword evidence="2 6" id="KW-0500">Molybdenum</keyword>
<dbReference type="Proteomes" id="UP000005540">
    <property type="component" value="Unassembled WGS sequence"/>
</dbReference>
<dbReference type="RefSeq" id="WP_007545590.1">
    <property type="nucleotide sequence ID" value="NZ_ABZS01000009.1"/>
</dbReference>
<accession>C4FHY8</accession>
<evidence type="ECO:0000313" key="9">
    <source>
        <dbReference type="Proteomes" id="UP000005540"/>
    </source>
</evidence>
<dbReference type="OrthoDB" id="9785015at2"/>
<dbReference type="EMBL" id="ABZS01000009">
    <property type="protein sequence ID" value="EEP61326.1"/>
    <property type="molecule type" value="Genomic_DNA"/>
</dbReference>
<feature type="chain" id="PRO_5002938087" evidence="7">
    <location>
        <begin position="21"/>
        <end position="259"/>
    </location>
</feature>
<keyword evidence="9" id="KW-1185">Reference proteome</keyword>
<keyword evidence="3 6" id="KW-0479">Metal-binding</keyword>
<evidence type="ECO:0000313" key="8">
    <source>
        <dbReference type="EMBL" id="EEP61326.1"/>
    </source>
</evidence>
<dbReference type="GO" id="GO:0030973">
    <property type="term" value="F:molybdate ion binding"/>
    <property type="evidence" value="ECO:0007669"/>
    <property type="project" value="InterPro"/>
</dbReference>
<dbReference type="InterPro" id="IPR050682">
    <property type="entry name" value="ModA/WtpA"/>
</dbReference>
<dbReference type="Pfam" id="PF13531">
    <property type="entry name" value="SBP_bac_11"/>
    <property type="match status" value="1"/>
</dbReference>
<dbReference type="InterPro" id="IPR005950">
    <property type="entry name" value="ModA"/>
</dbReference>
<evidence type="ECO:0000256" key="7">
    <source>
        <dbReference type="SAM" id="SignalP"/>
    </source>
</evidence>
<reference evidence="8 9" key="1">
    <citation type="submission" date="2009-04" db="EMBL/GenBank/DDBJ databases">
        <authorList>
            <person name="Reysenbach A.-L."/>
            <person name="Heidelberg J.F."/>
            <person name="Nelson W.C."/>
        </authorList>
    </citation>
    <scope>NUCLEOTIDE SEQUENCE [LARGE SCALE GENOMIC DNA]</scope>
    <source>
        <strain evidence="8 9">SS-5</strain>
    </source>
</reference>
<dbReference type="SUPFAM" id="SSF53850">
    <property type="entry name" value="Periplasmic binding protein-like II"/>
    <property type="match status" value="1"/>
</dbReference>
<organism evidence="8 9">
    <name type="scientific">Sulfurihydrogenibium yellowstonense SS-5</name>
    <dbReference type="NCBI Taxonomy" id="432331"/>
    <lineage>
        <taxon>Bacteria</taxon>
        <taxon>Pseudomonadati</taxon>
        <taxon>Aquificota</taxon>
        <taxon>Aquificia</taxon>
        <taxon>Aquificales</taxon>
        <taxon>Hydrogenothermaceae</taxon>
        <taxon>Sulfurihydrogenibium</taxon>
    </lineage>
</organism>
<comment type="subunit">
    <text evidence="5">The complex is composed of two ATP-binding proteins (ModC), two transmembrane proteins (ModB) and a solute-binding protein (ModA).</text>
</comment>
<dbReference type="GO" id="GO:1901359">
    <property type="term" value="F:tungstate binding"/>
    <property type="evidence" value="ECO:0007669"/>
    <property type="project" value="UniProtKB-ARBA"/>
</dbReference>
<name>C4FHY8_9AQUI</name>
<dbReference type="Gene3D" id="3.40.190.10">
    <property type="entry name" value="Periplasmic binding protein-like II"/>
    <property type="match status" value="2"/>
</dbReference>
<feature type="signal peptide" evidence="7">
    <location>
        <begin position="1"/>
        <end position="20"/>
    </location>
</feature>
<dbReference type="GO" id="GO:0046872">
    <property type="term" value="F:metal ion binding"/>
    <property type="evidence" value="ECO:0007669"/>
    <property type="project" value="UniProtKB-KW"/>
</dbReference>
<protein>
    <submittedName>
        <fullName evidence="8">Molybdate ABC transporter, periplasmic molybdate-binding protein</fullName>
    </submittedName>
</protein>
<feature type="binding site" evidence="6">
    <location>
        <position position="167"/>
    </location>
    <ligand>
        <name>molybdate</name>
        <dbReference type="ChEBI" id="CHEBI:36264"/>
    </ligand>
</feature>
<feature type="binding site" evidence="6">
    <location>
        <position position="58"/>
    </location>
    <ligand>
        <name>molybdate</name>
        <dbReference type="ChEBI" id="CHEBI:36264"/>
    </ligand>
</feature>
<dbReference type="CDD" id="cd13539">
    <property type="entry name" value="PBP2_AvModA"/>
    <property type="match status" value="1"/>
</dbReference>
<proteinExistence type="inferred from homology"/>
<evidence type="ECO:0000256" key="3">
    <source>
        <dbReference type="ARBA" id="ARBA00022723"/>
    </source>
</evidence>
<comment type="similarity">
    <text evidence="1">Belongs to the bacterial solute-binding protein ModA family.</text>
</comment>
<evidence type="ECO:0000256" key="4">
    <source>
        <dbReference type="ARBA" id="ARBA00022729"/>
    </source>
</evidence>
<dbReference type="FunFam" id="3.40.190.10:FF:000035">
    <property type="entry name" value="Molybdate ABC transporter substrate-binding protein"/>
    <property type="match status" value="1"/>
</dbReference>
<evidence type="ECO:0000256" key="1">
    <source>
        <dbReference type="ARBA" id="ARBA00009175"/>
    </source>
</evidence>
<dbReference type="PANTHER" id="PTHR30632">
    <property type="entry name" value="MOLYBDATE-BINDING PERIPLASMIC PROTEIN"/>
    <property type="match status" value="1"/>
</dbReference>
<comment type="caution">
    <text evidence="8">The sequence shown here is derived from an EMBL/GenBank/DDBJ whole genome shotgun (WGS) entry which is preliminary data.</text>
</comment>
<gene>
    <name evidence="8" type="primary">modA</name>
    <name evidence="8" type="ORF">SULYE_0167</name>
</gene>
<dbReference type="InterPro" id="IPR044084">
    <property type="entry name" value="AvModA-like_subst-bd"/>
</dbReference>
<sequence>MKKAFLSFITLIIFTITSKAAEITVYAAADLTYAFAEIEKVYENKFPKDKLKIIYGSSGKGYTQIINGAPYDIIFSADMGYVEKLKQQGYIISEVKPYAVGRIVLWTLKNSGIDVSKGINAVLDPKVKKIAIANWEHAPYGVAAKECLEHYKLYDKVKDKLVLGENISQTAQYVETGAADVGFIALSIAKSDKLMREGVYYLLPDTCHKQILQGVGILKNASSDKEKLETAKRFFDFMSTPEARKIMIKYGFVLPGEKD</sequence>
<dbReference type="NCBIfam" id="TIGR01256">
    <property type="entry name" value="modA"/>
    <property type="match status" value="1"/>
</dbReference>